<reference evidence="4 5" key="1">
    <citation type="submission" date="2023-11" db="EMBL/GenBank/DDBJ databases">
        <authorList>
            <person name="Okamura Y."/>
        </authorList>
    </citation>
    <scope>NUCLEOTIDE SEQUENCE [LARGE SCALE GENOMIC DNA]</scope>
</reference>
<feature type="compositionally biased region" description="Basic and acidic residues" evidence="2">
    <location>
        <begin position="289"/>
        <end position="298"/>
    </location>
</feature>
<dbReference type="PANTHER" id="PTHR13309">
    <property type="entry name" value="NUCLEAR FRAGILE X MENTAL RETARDATION PROTEIN INTERACTING PROTEIN 1"/>
    <property type="match status" value="1"/>
</dbReference>
<evidence type="ECO:0000313" key="5">
    <source>
        <dbReference type="Proteomes" id="UP001497472"/>
    </source>
</evidence>
<dbReference type="GO" id="GO:0005634">
    <property type="term" value="C:nucleus"/>
    <property type="evidence" value="ECO:0007669"/>
    <property type="project" value="TreeGrafter"/>
</dbReference>
<keyword evidence="5" id="KW-1185">Reference proteome</keyword>
<feature type="domain" description="C2H2-type" evidence="3">
    <location>
        <begin position="55"/>
        <end position="77"/>
    </location>
</feature>
<name>A0AAV1JPC5_9NEOP</name>
<dbReference type="PROSITE" id="PS50157">
    <property type="entry name" value="ZINC_FINGER_C2H2_2"/>
    <property type="match status" value="1"/>
</dbReference>
<dbReference type="AlphaFoldDB" id="A0AAV1JPC5"/>
<dbReference type="EMBL" id="CAVLEF010000040">
    <property type="protein sequence ID" value="CAK1549930.1"/>
    <property type="molecule type" value="Genomic_DNA"/>
</dbReference>
<keyword evidence="1" id="KW-0862">Zinc</keyword>
<dbReference type="Proteomes" id="UP001497472">
    <property type="component" value="Unassembled WGS sequence"/>
</dbReference>
<dbReference type="GO" id="GO:0008270">
    <property type="term" value="F:zinc ion binding"/>
    <property type="evidence" value="ECO:0007669"/>
    <property type="project" value="UniProtKB-KW"/>
</dbReference>
<proteinExistence type="predicted"/>
<evidence type="ECO:0000313" key="4">
    <source>
        <dbReference type="EMBL" id="CAK1549930.1"/>
    </source>
</evidence>
<organism evidence="4 5">
    <name type="scientific">Leptosia nina</name>
    <dbReference type="NCBI Taxonomy" id="320188"/>
    <lineage>
        <taxon>Eukaryota</taxon>
        <taxon>Metazoa</taxon>
        <taxon>Ecdysozoa</taxon>
        <taxon>Arthropoda</taxon>
        <taxon>Hexapoda</taxon>
        <taxon>Insecta</taxon>
        <taxon>Pterygota</taxon>
        <taxon>Neoptera</taxon>
        <taxon>Endopterygota</taxon>
        <taxon>Lepidoptera</taxon>
        <taxon>Glossata</taxon>
        <taxon>Ditrysia</taxon>
        <taxon>Papilionoidea</taxon>
        <taxon>Pieridae</taxon>
        <taxon>Pierinae</taxon>
        <taxon>Leptosia</taxon>
    </lineage>
</organism>
<dbReference type="InterPro" id="IPR019496">
    <property type="entry name" value="NUFIP1_cons_dom"/>
</dbReference>
<sequence>MYRPYDSYMTNPHNNLQWHNNRSINSTQGRFSTSPHYSHTFSGCASINETYSNEYWCETCDRGFRTQSILENHKKQHQKCNIDGCQFIAHPKVITRHIQMQHSTGLYKKIANLTNAEEIEKWRQERRKKYPTKSNIEKKKSEIQEKIDRGEKMGLRKKKEMEVQRNYTKENNKKEHKKLKRHLPTNTPGKRIVPAKIVRFEVNMEGSRGLKPFRGIQQLIESNVVDEYSPHEISNKNDLFEDEDYVEDIPKKECNAQDLQICGALISILNDYGSSDDDIDIIKTSDSIKKDESNREKINPNIKISEEEDSGPEEIKIDKDITKNNTESTRSSVMESKKAENKIKKSDNKNQQANKKKLQRNVPIRRKLPSTLLEKLLSNEIRKERNIILQCIRHVNKNNFFL</sequence>
<keyword evidence="1" id="KW-0863">Zinc-finger</keyword>
<evidence type="ECO:0000256" key="2">
    <source>
        <dbReference type="SAM" id="MobiDB-lite"/>
    </source>
</evidence>
<feature type="compositionally biased region" description="Basic and acidic residues" evidence="2">
    <location>
        <begin position="313"/>
        <end position="322"/>
    </location>
</feature>
<dbReference type="SMART" id="SM00355">
    <property type="entry name" value="ZnF_C2H2"/>
    <property type="match status" value="2"/>
</dbReference>
<feature type="compositionally biased region" description="Basic and acidic residues" evidence="2">
    <location>
        <begin position="335"/>
        <end position="348"/>
    </location>
</feature>
<feature type="region of interest" description="Disordered" evidence="2">
    <location>
        <begin position="168"/>
        <end position="188"/>
    </location>
</feature>
<evidence type="ECO:0000259" key="3">
    <source>
        <dbReference type="PROSITE" id="PS50157"/>
    </source>
</evidence>
<protein>
    <recommendedName>
        <fullName evidence="3">C2H2-type domain-containing protein</fullName>
    </recommendedName>
</protein>
<dbReference type="GO" id="GO:0000492">
    <property type="term" value="P:box C/D snoRNP assembly"/>
    <property type="evidence" value="ECO:0007669"/>
    <property type="project" value="TreeGrafter"/>
</dbReference>
<dbReference type="PANTHER" id="PTHR13309:SF0">
    <property type="entry name" value="FMR1-INTERACTING PROTEIN NUFIP1"/>
    <property type="match status" value="1"/>
</dbReference>
<dbReference type="PROSITE" id="PS00028">
    <property type="entry name" value="ZINC_FINGER_C2H2_1"/>
    <property type="match status" value="1"/>
</dbReference>
<evidence type="ECO:0000256" key="1">
    <source>
        <dbReference type="PROSITE-ProRule" id="PRU00042"/>
    </source>
</evidence>
<accession>A0AAV1JPC5</accession>
<comment type="caution">
    <text evidence="4">The sequence shown here is derived from an EMBL/GenBank/DDBJ whole genome shotgun (WGS) entry which is preliminary data.</text>
</comment>
<dbReference type="GO" id="GO:0003723">
    <property type="term" value="F:RNA binding"/>
    <property type="evidence" value="ECO:0007669"/>
    <property type="project" value="InterPro"/>
</dbReference>
<keyword evidence="1" id="KW-0479">Metal-binding</keyword>
<dbReference type="InterPro" id="IPR013087">
    <property type="entry name" value="Znf_C2H2_type"/>
</dbReference>
<dbReference type="InterPro" id="IPR039136">
    <property type="entry name" value="NUFIP1-like"/>
</dbReference>
<feature type="region of interest" description="Disordered" evidence="2">
    <location>
        <begin position="289"/>
        <end position="362"/>
    </location>
</feature>
<dbReference type="Pfam" id="PF10453">
    <property type="entry name" value="NUFIP1"/>
    <property type="match status" value="1"/>
</dbReference>
<gene>
    <name evidence="4" type="ORF">LNINA_LOCUS9188</name>
</gene>
<feature type="compositionally biased region" description="Basic residues" evidence="2">
    <location>
        <begin position="174"/>
        <end position="183"/>
    </location>
</feature>
<feature type="compositionally biased region" description="Polar residues" evidence="2">
    <location>
        <begin position="323"/>
        <end position="334"/>
    </location>
</feature>